<dbReference type="InterPro" id="IPR027443">
    <property type="entry name" value="IPNS-like_sf"/>
</dbReference>
<protein>
    <recommendedName>
        <fullName evidence="4">Aspartyl/asparaginy/proline hydroxylase domain-containing protein</fullName>
    </recommendedName>
</protein>
<dbReference type="InterPro" id="IPR051821">
    <property type="entry name" value="Asp/Asn_beta-hydroxylase"/>
</dbReference>
<keyword evidence="6" id="KW-1185">Reference proteome</keyword>
<evidence type="ECO:0000256" key="1">
    <source>
        <dbReference type="ARBA" id="ARBA00007730"/>
    </source>
</evidence>
<evidence type="ECO:0000256" key="2">
    <source>
        <dbReference type="ARBA" id="ARBA00022964"/>
    </source>
</evidence>
<evidence type="ECO:0000313" key="6">
    <source>
        <dbReference type="Proteomes" id="UP000653411"/>
    </source>
</evidence>
<evidence type="ECO:0000259" key="4">
    <source>
        <dbReference type="Pfam" id="PF05118"/>
    </source>
</evidence>
<dbReference type="GO" id="GO:0016020">
    <property type="term" value="C:membrane"/>
    <property type="evidence" value="ECO:0007669"/>
    <property type="project" value="TreeGrafter"/>
</dbReference>
<comment type="similarity">
    <text evidence="1">Belongs to the aspartyl/asparaginyl beta-hydroxylase family.</text>
</comment>
<reference evidence="5" key="2">
    <citation type="submission" date="2020-09" db="EMBL/GenBank/DDBJ databases">
        <authorList>
            <person name="Sun Q."/>
            <person name="Zhou Y."/>
        </authorList>
    </citation>
    <scope>NUCLEOTIDE SEQUENCE</scope>
    <source>
        <strain evidence="5">CGMCC 4.7110</strain>
    </source>
</reference>
<sequence>MIRRYVRKVVHWAERKNRQHSLVPTTPFITGEKFPWARDIEARWPEIRAELDTVLSYRDDLPNFQDISTVQRALSQDDQWKTFIFHGYGFTSADNLRRCPKTAEALAGIPGLTTAFFSVFGPGKRLPEHRGPYNGVLRYHLALKIPEPADSCGIEVGGETRHWREGGGMFFDDTYPHSAWNETEEDRVVLFLDVVRPVRFPFNFLNRLVIWTISQSPFIKGARQNQEAWEERFEQLRAGQA</sequence>
<feature type="domain" description="Aspartyl/asparaginy/proline hydroxylase" evidence="4">
    <location>
        <begin position="41"/>
        <end position="197"/>
    </location>
</feature>
<proteinExistence type="inferred from homology"/>
<dbReference type="Proteomes" id="UP000653411">
    <property type="component" value="Unassembled WGS sequence"/>
</dbReference>
<dbReference type="PANTHER" id="PTHR46332">
    <property type="entry name" value="ASPARTATE BETA-HYDROXYLASE DOMAIN-CONTAINING PROTEIN 2"/>
    <property type="match status" value="1"/>
</dbReference>
<evidence type="ECO:0000313" key="5">
    <source>
        <dbReference type="EMBL" id="GGN42522.1"/>
    </source>
</evidence>
<dbReference type="SUPFAM" id="SSF51197">
    <property type="entry name" value="Clavaminate synthase-like"/>
    <property type="match status" value="1"/>
</dbReference>
<keyword evidence="3" id="KW-0560">Oxidoreductase</keyword>
<organism evidence="5 6">
    <name type="scientific">Streptomyces fuscichromogenes</name>
    <dbReference type="NCBI Taxonomy" id="1324013"/>
    <lineage>
        <taxon>Bacteria</taxon>
        <taxon>Bacillati</taxon>
        <taxon>Actinomycetota</taxon>
        <taxon>Actinomycetes</taxon>
        <taxon>Kitasatosporales</taxon>
        <taxon>Streptomycetaceae</taxon>
        <taxon>Streptomyces</taxon>
    </lineage>
</organism>
<dbReference type="PANTHER" id="PTHR46332:SF5">
    <property type="entry name" value="ASPARTATE BETA-HYDROXYLASE DOMAIN CONTAINING 2"/>
    <property type="match status" value="1"/>
</dbReference>
<evidence type="ECO:0000256" key="3">
    <source>
        <dbReference type="ARBA" id="ARBA00023002"/>
    </source>
</evidence>
<dbReference type="AlphaFoldDB" id="A0A918CWZ1"/>
<keyword evidence="2" id="KW-0223">Dioxygenase</keyword>
<dbReference type="EMBL" id="BMML01000037">
    <property type="protein sequence ID" value="GGN42522.1"/>
    <property type="molecule type" value="Genomic_DNA"/>
</dbReference>
<gene>
    <name evidence="5" type="ORF">GCM10011578_091920</name>
</gene>
<dbReference type="InterPro" id="IPR007803">
    <property type="entry name" value="Asp/Arg/Pro-Hydrxlase"/>
</dbReference>
<comment type="caution">
    <text evidence="5">The sequence shown here is derived from an EMBL/GenBank/DDBJ whole genome shotgun (WGS) entry which is preliminary data.</text>
</comment>
<reference evidence="5" key="1">
    <citation type="journal article" date="2014" name="Int. J. Syst. Evol. Microbiol.">
        <title>Complete genome sequence of Corynebacterium casei LMG S-19264T (=DSM 44701T), isolated from a smear-ripened cheese.</title>
        <authorList>
            <consortium name="US DOE Joint Genome Institute (JGI-PGF)"/>
            <person name="Walter F."/>
            <person name="Albersmeier A."/>
            <person name="Kalinowski J."/>
            <person name="Ruckert C."/>
        </authorList>
    </citation>
    <scope>NUCLEOTIDE SEQUENCE</scope>
    <source>
        <strain evidence="5">CGMCC 4.7110</strain>
    </source>
</reference>
<dbReference type="Gene3D" id="2.60.120.330">
    <property type="entry name" value="B-lactam Antibiotic, Isopenicillin N Synthase, Chain"/>
    <property type="match status" value="1"/>
</dbReference>
<name>A0A918CWZ1_9ACTN</name>
<dbReference type="GO" id="GO:0051213">
    <property type="term" value="F:dioxygenase activity"/>
    <property type="evidence" value="ECO:0007669"/>
    <property type="project" value="UniProtKB-KW"/>
</dbReference>
<accession>A0A918CWZ1</accession>
<dbReference type="Pfam" id="PF05118">
    <property type="entry name" value="Asp_Arg_Hydrox"/>
    <property type="match status" value="1"/>
</dbReference>